<feature type="region of interest" description="Disordered" evidence="1">
    <location>
        <begin position="57"/>
        <end position="88"/>
    </location>
</feature>
<evidence type="ECO:0000313" key="2">
    <source>
        <dbReference type="EMBL" id="KAG9351163.1"/>
    </source>
</evidence>
<accession>A0A8T2PCT1</accession>
<feature type="region of interest" description="Disordered" evidence="1">
    <location>
        <begin position="102"/>
        <end position="154"/>
    </location>
</feature>
<organism evidence="2 3">
    <name type="scientific">Albula glossodonta</name>
    <name type="common">roundjaw bonefish</name>
    <dbReference type="NCBI Taxonomy" id="121402"/>
    <lineage>
        <taxon>Eukaryota</taxon>
        <taxon>Metazoa</taxon>
        <taxon>Chordata</taxon>
        <taxon>Craniata</taxon>
        <taxon>Vertebrata</taxon>
        <taxon>Euteleostomi</taxon>
        <taxon>Actinopterygii</taxon>
        <taxon>Neopterygii</taxon>
        <taxon>Teleostei</taxon>
        <taxon>Albuliformes</taxon>
        <taxon>Albulidae</taxon>
        <taxon>Albula</taxon>
    </lineage>
</organism>
<evidence type="ECO:0000313" key="3">
    <source>
        <dbReference type="Proteomes" id="UP000824540"/>
    </source>
</evidence>
<reference evidence="2" key="1">
    <citation type="thesis" date="2021" institute="BYU ScholarsArchive" country="Provo, UT, USA">
        <title>Applications of and Algorithms for Genome Assembly and Genomic Analyses with an Emphasis on Marine Teleosts.</title>
        <authorList>
            <person name="Pickett B.D."/>
        </authorList>
    </citation>
    <scope>NUCLEOTIDE SEQUENCE</scope>
    <source>
        <strain evidence="2">HI-2016</strain>
    </source>
</reference>
<comment type="caution">
    <text evidence="2">The sequence shown here is derived from an EMBL/GenBank/DDBJ whole genome shotgun (WGS) entry which is preliminary data.</text>
</comment>
<feature type="compositionally biased region" description="Low complexity" evidence="1">
    <location>
        <begin position="61"/>
        <end position="72"/>
    </location>
</feature>
<evidence type="ECO:0000256" key="1">
    <source>
        <dbReference type="SAM" id="MobiDB-lite"/>
    </source>
</evidence>
<dbReference type="EMBL" id="JAFBMS010000007">
    <property type="protein sequence ID" value="KAG9351163.1"/>
    <property type="molecule type" value="Genomic_DNA"/>
</dbReference>
<proteinExistence type="predicted"/>
<keyword evidence="3" id="KW-1185">Reference proteome</keyword>
<name>A0A8T2PCT1_9TELE</name>
<dbReference type="Proteomes" id="UP000824540">
    <property type="component" value="Unassembled WGS sequence"/>
</dbReference>
<dbReference type="AlphaFoldDB" id="A0A8T2PCT1"/>
<feature type="compositionally biased region" description="Basic and acidic residues" evidence="1">
    <location>
        <begin position="125"/>
        <end position="154"/>
    </location>
</feature>
<gene>
    <name evidence="2" type="ORF">JZ751_025053</name>
</gene>
<sequence>MTCKGQQKGPAIIVQSSPEQKALSGRNPQSPASFLWWLVDSQPRTCWPGIQTITQLWPPTGSGASGSCSSSSIFGPWADTGSTSSSSSSLVSFMMMIPPVLVEANDGSGGEGQGQEHPVRLTYMGRDKQQINYSREREGRGENEQENEKQKERV</sequence>
<feature type="region of interest" description="Disordered" evidence="1">
    <location>
        <begin position="1"/>
        <end position="27"/>
    </location>
</feature>
<protein>
    <submittedName>
        <fullName evidence="2">Uncharacterized protein</fullName>
    </submittedName>
</protein>